<protein>
    <recommendedName>
        <fullName evidence="2">Retrovirus-related Pol polyprotein from transposon RE1</fullName>
    </recommendedName>
</protein>
<proteinExistence type="predicted"/>
<evidence type="ECO:0008006" key="2">
    <source>
        <dbReference type="Google" id="ProtNLM"/>
    </source>
</evidence>
<reference evidence="1" key="1">
    <citation type="submission" date="2014-07" db="EMBL/GenBank/DDBJ databases">
        <title>Identification of a novel salt tolerance gene in wild soybean by whole-genome sequencing.</title>
        <authorList>
            <person name="Lam H.-M."/>
            <person name="Qi X."/>
            <person name="Li M.-W."/>
            <person name="Liu X."/>
            <person name="Xie M."/>
            <person name="Ni M."/>
            <person name="Xu X."/>
        </authorList>
    </citation>
    <scope>NUCLEOTIDE SEQUENCE [LARGE SCALE GENOMIC DNA]</scope>
    <source>
        <tissue evidence="1">Root</tissue>
    </source>
</reference>
<dbReference type="AlphaFoldDB" id="A0A0B2Q663"/>
<gene>
    <name evidence="1" type="ORF">glysoja_044267</name>
</gene>
<dbReference type="PANTHER" id="PTHR47481">
    <property type="match status" value="1"/>
</dbReference>
<dbReference type="Proteomes" id="UP000053555">
    <property type="component" value="Unassembled WGS sequence"/>
</dbReference>
<dbReference type="EMBL" id="KN661170">
    <property type="protein sequence ID" value="KHN15272.1"/>
    <property type="molecule type" value="Genomic_DNA"/>
</dbReference>
<evidence type="ECO:0000313" key="1">
    <source>
        <dbReference type="EMBL" id="KHN15272.1"/>
    </source>
</evidence>
<accession>A0A0B2Q663</accession>
<feature type="non-terminal residue" evidence="1">
    <location>
        <position position="212"/>
    </location>
</feature>
<organism evidence="1">
    <name type="scientific">Glycine soja</name>
    <name type="common">Wild soybean</name>
    <dbReference type="NCBI Taxonomy" id="3848"/>
    <lineage>
        <taxon>Eukaryota</taxon>
        <taxon>Viridiplantae</taxon>
        <taxon>Streptophyta</taxon>
        <taxon>Embryophyta</taxon>
        <taxon>Tracheophyta</taxon>
        <taxon>Spermatophyta</taxon>
        <taxon>Magnoliopsida</taxon>
        <taxon>eudicotyledons</taxon>
        <taxon>Gunneridae</taxon>
        <taxon>Pentapetalae</taxon>
        <taxon>rosids</taxon>
        <taxon>fabids</taxon>
        <taxon>Fabales</taxon>
        <taxon>Fabaceae</taxon>
        <taxon>Papilionoideae</taxon>
        <taxon>50 kb inversion clade</taxon>
        <taxon>NPAAA clade</taxon>
        <taxon>indigoferoid/millettioid clade</taxon>
        <taxon>Phaseoleae</taxon>
        <taxon>Glycine</taxon>
        <taxon>Glycine subgen. Soja</taxon>
    </lineage>
</organism>
<name>A0A0B2Q663_GLYSO</name>
<feature type="non-terminal residue" evidence="1">
    <location>
        <position position="1"/>
    </location>
</feature>
<dbReference type="Pfam" id="PF14223">
    <property type="entry name" value="Retrotran_gag_2"/>
    <property type="match status" value="1"/>
</dbReference>
<dbReference type="PANTHER" id="PTHR47481:SF22">
    <property type="entry name" value="RETROTRANSPOSON GAG DOMAIN-CONTAINING PROTEIN"/>
    <property type="match status" value="1"/>
</dbReference>
<sequence>VTSLSSQPSSFSHAISAKFTNSNYLLWCKQVEPVLKGHRLHHFLVNPTIPSQFRTLADRDLGISSPKYLAWESQDQLLLSWLQSMISPEALPRLLGCRTSWYLWDSYHSHFCSSIRAKTRQLRTEFRNMQLQNKSVSEYLLQIQTIVDPLGSIGVTISSNQQPDVILEGLPRDYESTKSLICSKFETLSIDEVETLVLGHEARLDRFQKHDS</sequence>